<protein>
    <recommendedName>
        <fullName evidence="3">F-box domain-containing protein</fullName>
    </recommendedName>
</protein>
<keyword evidence="2" id="KW-1185">Reference proteome</keyword>
<accession>A0ABQ0LZH2</accession>
<reference evidence="1" key="1">
    <citation type="submission" date="2014-09" db="EMBL/GenBank/DDBJ databases">
        <title>Genome sequence of the luminous mushroom Mycena chlorophos for searching fungal bioluminescence genes.</title>
        <authorList>
            <person name="Tanaka Y."/>
            <person name="Kasuga D."/>
            <person name="Oba Y."/>
            <person name="Hase S."/>
            <person name="Sato K."/>
            <person name="Oba Y."/>
            <person name="Sakakibara Y."/>
        </authorList>
    </citation>
    <scope>NUCLEOTIDE SEQUENCE</scope>
</reference>
<evidence type="ECO:0000313" key="2">
    <source>
        <dbReference type="Proteomes" id="UP000815677"/>
    </source>
</evidence>
<evidence type="ECO:0008006" key="3">
    <source>
        <dbReference type="Google" id="ProtNLM"/>
    </source>
</evidence>
<organism evidence="1 2">
    <name type="scientific">Mycena chlorophos</name>
    <name type="common">Agaric fungus</name>
    <name type="synonym">Agaricus chlorophos</name>
    <dbReference type="NCBI Taxonomy" id="658473"/>
    <lineage>
        <taxon>Eukaryota</taxon>
        <taxon>Fungi</taxon>
        <taxon>Dikarya</taxon>
        <taxon>Basidiomycota</taxon>
        <taxon>Agaricomycotina</taxon>
        <taxon>Agaricomycetes</taxon>
        <taxon>Agaricomycetidae</taxon>
        <taxon>Agaricales</taxon>
        <taxon>Marasmiineae</taxon>
        <taxon>Mycenaceae</taxon>
        <taxon>Mycena</taxon>
    </lineage>
</organism>
<evidence type="ECO:0000313" key="1">
    <source>
        <dbReference type="EMBL" id="GAT56139.1"/>
    </source>
</evidence>
<proteinExistence type="predicted"/>
<name>A0ABQ0LZH2_MYCCL</name>
<dbReference type="EMBL" id="DF849258">
    <property type="protein sequence ID" value="GAT56139.1"/>
    <property type="molecule type" value="Genomic_DNA"/>
</dbReference>
<gene>
    <name evidence="1" type="ORF">MCHLO_12826</name>
</gene>
<sequence length="495" mass="54877">MACFLPPNVLARILNFTAPSPQLLSHQWLERHQSAALRMLLHDHLLVASGVCHLWREVALTTPQLWTTIKLDLQFGGRITSANGGYHNAVTAILPWVLKQSAGLPLTLHLRIDSPSVVWSLLQPLLATSPRWKVADIRLSGDAKSSSWLLGVANQVPMLQTLRVNSRDAMLLGHTPSMTTLYTTLPLPNFSSTTFETLYVHAEGRPAQVVHALHALAVHKHTVHLAIDMLSNDALFPIRIPITTSYLTALHLTLWDWTSSRFYAQDMLDAVLPQLYLPSLRVMSLLYYGRHHPVISPSAFVRFIECSEISAVLRVLVLFNVAIGTAPSPNATASWLAALPALDRLSLSDMSPSTRSPRMGLAHPHGLVIDSALLSLLSIRRRSETKRAPHTPLFLPRLRHLVLNTHLEGFTGDDLLALVRARRTRVHACGAAPFQLEVNHFNTCAGGEIESRMRDALKVLSTQAGQGCVVGITRLAPEHEWTQVQSPWGEFWRVS</sequence>
<dbReference type="Proteomes" id="UP000815677">
    <property type="component" value="Unassembled WGS sequence"/>
</dbReference>